<dbReference type="Gene3D" id="3.30.1370.110">
    <property type="match status" value="1"/>
</dbReference>
<sequence length="193" mass="21814">MSDNDLPDNEHPDNTEIDFSSAMTGVTRIKNDRADLRGHPKKLKLANDETTRYKRQMAVQDEESIVDGLSSEVINLVETEDELIYATPGVQLKLMKRLKQGHIPWDAGLDLHGYIIDDARTELSSFIRECSLRQLRCVMVIHGKSNSVESQHALMKSYVNDWLRQMEQVIAFSSAQPKDGGTGALYVLLKRAK</sequence>
<dbReference type="PROSITE" id="PS50828">
    <property type="entry name" value="SMR"/>
    <property type="match status" value="1"/>
</dbReference>
<evidence type="ECO:0000256" key="1">
    <source>
        <dbReference type="SAM" id="MobiDB-lite"/>
    </source>
</evidence>
<protein>
    <submittedName>
        <fullName evidence="3">Smr/MutS family protein</fullName>
    </submittedName>
</protein>
<dbReference type="SUPFAM" id="SSF160443">
    <property type="entry name" value="SMR domain-like"/>
    <property type="match status" value="1"/>
</dbReference>
<gene>
    <name evidence="3" type="ORF">KDX31_09860</name>
</gene>
<keyword evidence="4" id="KW-1185">Reference proteome</keyword>
<name>A0ABY5GPP4_9GAMM</name>
<feature type="region of interest" description="Disordered" evidence="1">
    <location>
        <begin position="1"/>
        <end position="20"/>
    </location>
</feature>
<evidence type="ECO:0000313" key="3">
    <source>
        <dbReference type="EMBL" id="UTW01688.1"/>
    </source>
</evidence>
<dbReference type="InterPro" id="IPR036063">
    <property type="entry name" value="Smr_dom_sf"/>
</dbReference>
<accession>A0ABY5GPP4</accession>
<dbReference type="InterPro" id="IPR002625">
    <property type="entry name" value="Smr_dom"/>
</dbReference>
<evidence type="ECO:0000259" key="2">
    <source>
        <dbReference type="PROSITE" id="PS50828"/>
    </source>
</evidence>
<dbReference type="PANTHER" id="PTHR35562">
    <property type="entry name" value="DNA ENDONUCLEASE SMRA-RELATED"/>
    <property type="match status" value="1"/>
</dbReference>
<reference evidence="3" key="1">
    <citation type="submission" date="2021-04" db="EMBL/GenBank/DDBJ databases">
        <title>Oceanospirillales bacteria with DddD are important DMSP degraders in coastal seawater.</title>
        <authorList>
            <person name="Liu J."/>
        </authorList>
    </citation>
    <scope>NUCLEOTIDE SEQUENCE</scope>
    <source>
        <strain evidence="3">GY6</strain>
    </source>
</reference>
<dbReference type="EMBL" id="CP073344">
    <property type="protein sequence ID" value="UTW01688.1"/>
    <property type="molecule type" value="Genomic_DNA"/>
</dbReference>
<dbReference type="Proteomes" id="UP001059950">
    <property type="component" value="Chromosome"/>
</dbReference>
<dbReference type="Pfam" id="PF01713">
    <property type="entry name" value="Smr"/>
    <property type="match status" value="1"/>
</dbReference>
<proteinExistence type="predicted"/>
<evidence type="ECO:0000313" key="4">
    <source>
        <dbReference type="Proteomes" id="UP001059950"/>
    </source>
</evidence>
<dbReference type="PANTHER" id="PTHR35562:SF2">
    <property type="entry name" value="DNA ENDONUCLEASE SMRA-RELATED"/>
    <property type="match status" value="1"/>
</dbReference>
<dbReference type="SMART" id="SM00463">
    <property type="entry name" value="SMR"/>
    <property type="match status" value="1"/>
</dbReference>
<feature type="domain" description="Smr" evidence="2">
    <location>
        <begin position="109"/>
        <end position="190"/>
    </location>
</feature>
<organism evidence="3 4">
    <name type="scientific">Amphritea atlantica</name>
    <dbReference type="NCBI Taxonomy" id="355243"/>
    <lineage>
        <taxon>Bacteria</taxon>
        <taxon>Pseudomonadati</taxon>
        <taxon>Pseudomonadota</taxon>
        <taxon>Gammaproteobacteria</taxon>
        <taxon>Oceanospirillales</taxon>
        <taxon>Oceanospirillaceae</taxon>
        <taxon>Amphritea</taxon>
    </lineage>
</organism>